<feature type="transmembrane region" description="Helical" evidence="6">
    <location>
        <begin position="126"/>
        <end position="146"/>
    </location>
</feature>
<dbReference type="PANTHER" id="PTHR30250">
    <property type="entry name" value="PST FAMILY PREDICTED COLANIC ACID TRANSPORTER"/>
    <property type="match status" value="1"/>
</dbReference>
<evidence type="ECO:0000313" key="8">
    <source>
        <dbReference type="Proteomes" id="UP000621930"/>
    </source>
</evidence>
<sequence>MIGGNIISALSMWLITLYLVRVDALEDLGTLSLVQSLGLVFFIFCTFKLMNVQISDVEKKFSEVDYYFARIISAILCIVLIAFYMLFSNYNLLIKVCCLIYAIYYGLMIVKEYFSASFQIDRKYRSIFISNSLSGILSCLCFIAIYSFTKEITASLVGIIVGGGMCIILNHFMINNEKNIYSDFNFLKSLQLIKNNLFLGLSAVLVSGLILIPRFFIENIYGLKALGVFSAITSIMFFINIFLNSLTQVLLRETIDIYDIDKVKSYKKIVLNFLFITLIILFGLIPVYFWRNFIVVLIFGENFVNYSDELFYSIALSVFLFWFNYGNFILTIQRNFGAQVYISTIAFIAQLVLCYCLVSLYSYLGAFIAMGSTYILGFIACTLTFLWKEKK</sequence>
<evidence type="ECO:0000256" key="4">
    <source>
        <dbReference type="ARBA" id="ARBA00022989"/>
    </source>
</evidence>
<evidence type="ECO:0000256" key="6">
    <source>
        <dbReference type="SAM" id="Phobius"/>
    </source>
</evidence>
<proteinExistence type="predicted"/>
<comment type="caution">
    <text evidence="7">The sequence shown here is derived from an EMBL/GenBank/DDBJ whole genome shotgun (WGS) entry which is preliminary data.</text>
</comment>
<gene>
    <name evidence="7" type="ORF">H9629_07770</name>
</gene>
<keyword evidence="8" id="KW-1185">Reference proteome</keyword>
<feature type="transmembrane region" description="Helical" evidence="6">
    <location>
        <begin position="195"/>
        <end position="217"/>
    </location>
</feature>
<keyword evidence="5 6" id="KW-0472">Membrane</keyword>
<feature type="transmembrane region" description="Helical" evidence="6">
    <location>
        <begin position="66"/>
        <end position="86"/>
    </location>
</feature>
<keyword evidence="4 6" id="KW-1133">Transmembrane helix</keyword>
<accession>A0ABR8VWU7</accession>
<protein>
    <recommendedName>
        <fullName evidence="9">Polysaccharide biosynthesis protein</fullName>
    </recommendedName>
</protein>
<dbReference type="PANTHER" id="PTHR30250:SF11">
    <property type="entry name" value="O-ANTIGEN TRANSPORTER-RELATED"/>
    <property type="match status" value="1"/>
</dbReference>
<evidence type="ECO:0000313" key="7">
    <source>
        <dbReference type="EMBL" id="MBD8009237.1"/>
    </source>
</evidence>
<evidence type="ECO:0000256" key="5">
    <source>
        <dbReference type="ARBA" id="ARBA00023136"/>
    </source>
</evidence>
<reference evidence="7 8" key="1">
    <citation type="submission" date="2020-08" db="EMBL/GenBank/DDBJ databases">
        <title>A Genomic Blueprint of the Chicken Gut Microbiome.</title>
        <authorList>
            <person name="Gilroy R."/>
            <person name="Ravi A."/>
            <person name="Getino M."/>
            <person name="Pursley I."/>
            <person name="Horton D.L."/>
            <person name="Alikhan N.-F."/>
            <person name="Baker D."/>
            <person name="Gharbi K."/>
            <person name="Hall N."/>
            <person name="Watson M."/>
            <person name="Adriaenssens E.M."/>
            <person name="Foster-Nyarko E."/>
            <person name="Jarju S."/>
            <person name="Secka A."/>
            <person name="Antonio M."/>
            <person name="Oren A."/>
            <person name="Chaudhuri R."/>
            <person name="La Ragione R.M."/>
            <person name="Hildebrand F."/>
            <person name="Pallen M.J."/>
        </authorList>
    </citation>
    <scope>NUCLEOTIDE SEQUENCE [LARGE SCALE GENOMIC DNA]</scope>
    <source>
        <strain evidence="7 8">Sa1BUA6</strain>
    </source>
</reference>
<feature type="transmembrane region" description="Helical" evidence="6">
    <location>
        <begin position="367"/>
        <end position="387"/>
    </location>
</feature>
<dbReference type="RefSeq" id="WP_191730848.1">
    <property type="nucleotide sequence ID" value="NZ_JACSPT010000008.1"/>
</dbReference>
<evidence type="ECO:0000256" key="2">
    <source>
        <dbReference type="ARBA" id="ARBA00022475"/>
    </source>
</evidence>
<dbReference type="EMBL" id="JACSPT010000008">
    <property type="protein sequence ID" value="MBD8009237.1"/>
    <property type="molecule type" value="Genomic_DNA"/>
</dbReference>
<feature type="transmembrane region" description="Helical" evidence="6">
    <location>
        <begin position="340"/>
        <end position="361"/>
    </location>
</feature>
<feature type="transmembrane region" description="Helical" evidence="6">
    <location>
        <begin position="269"/>
        <end position="290"/>
    </location>
</feature>
<keyword evidence="3 6" id="KW-0812">Transmembrane</keyword>
<feature type="transmembrane region" description="Helical" evidence="6">
    <location>
        <begin position="223"/>
        <end position="243"/>
    </location>
</feature>
<feature type="transmembrane region" description="Helical" evidence="6">
    <location>
        <begin position="34"/>
        <end position="54"/>
    </location>
</feature>
<feature type="transmembrane region" description="Helical" evidence="6">
    <location>
        <begin position="152"/>
        <end position="174"/>
    </location>
</feature>
<keyword evidence="2" id="KW-1003">Cell membrane</keyword>
<evidence type="ECO:0000256" key="1">
    <source>
        <dbReference type="ARBA" id="ARBA00004651"/>
    </source>
</evidence>
<name>A0ABR8VWU7_9GAMM</name>
<dbReference type="InterPro" id="IPR050833">
    <property type="entry name" value="Poly_Biosynth_Transport"/>
</dbReference>
<dbReference type="Proteomes" id="UP000621930">
    <property type="component" value="Unassembled WGS sequence"/>
</dbReference>
<organism evidence="7 8">
    <name type="scientific">Acinetobacter pecorum</name>
    <dbReference type="NCBI Taxonomy" id="2762215"/>
    <lineage>
        <taxon>Bacteria</taxon>
        <taxon>Pseudomonadati</taxon>
        <taxon>Pseudomonadota</taxon>
        <taxon>Gammaproteobacteria</taxon>
        <taxon>Moraxellales</taxon>
        <taxon>Moraxellaceae</taxon>
        <taxon>Acinetobacter</taxon>
    </lineage>
</organism>
<evidence type="ECO:0008006" key="9">
    <source>
        <dbReference type="Google" id="ProtNLM"/>
    </source>
</evidence>
<comment type="subcellular location">
    <subcellularLocation>
        <location evidence="1">Cell membrane</location>
        <topology evidence="1">Multi-pass membrane protein</topology>
    </subcellularLocation>
</comment>
<evidence type="ECO:0000256" key="3">
    <source>
        <dbReference type="ARBA" id="ARBA00022692"/>
    </source>
</evidence>
<feature type="transmembrane region" description="Helical" evidence="6">
    <location>
        <begin position="92"/>
        <end position="114"/>
    </location>
</feature>
<feature type="transmembrane region" description="Helical" evidence="6">
    <location>
        <begin position="310"/>
        <end position="328"/>
    </location>
</feature>